<comment type="caution">
    <text evidence="6">The sequence shown here is derived from an EMBL/GenBank/DDBJ whole genome shotgun (WGS) entry which is preliminary data.</text>
</comment>
<dbReference type="InterPro" id="IPR029035">
    <property type="entry name" value="DHS-like_NAD/FAD-binding_dom"/>
</dbReference>
<name>A0A9X3X5A0_9BACT</name>
<keyword evidence="3" id="KW-0520">NAD</keyword>
<accession>A0A9X3X5A0</accession>
<dbReference type="InterPro" id="IPR050134">
    <property type="entry name" value="NAD-dep_sirtuin_deacylases"/>
</dbReference>
<dbReference type="Proteomes" id="UP001151081">
    <property type="component" value="Unassembled WGS sequence"/>
</dbReference>
<keyword evidence="2" id="KW-0808">Transferase</keyword>
<dbReference type="GO" id="GO:0017136">
    <property type="term" value="F:histone deacetylase activity, NAD-dependent"/>
    <property type="evidence" value="ECO:0007669"/>
    <property type="project" value="TreeGrafter"/>
</dbReference>
<feature type="binding site" evidence="4">
    <location>
        <position position="117"/>
    </location>
    <ligand>
        <name>Zn(2+)</name>
        <dbReference type="ChEBI" id="CHEBI:29105"/>
    </ligand>
</feature>
<feature type="active site" description="Proton acceptor" evidence="4">
    <location>
        <position position="109"/>
    </location>
</feature>
<evidence type="ECO:0000313" key="7">
    <source>
        <dbReference type="Proteomes" id="UP001151081"/>
    </source>
</evidence>
<dbReference type="AlphaFoldDB" id="A0A9X3X5A0"/>
<dbReference type="PANTHER" id="PTHR11085:SF10">
    <property type="entry name" value="NAD-DEPENDENT PROTEIN DEACYLASE SIRTUIN-5, MITOCHONDRIAL-RELATED"/>
    <property type="match status" value="1"/>
</dbReference>
<protein>
    <recommendedName>
        <fullName evidence="1">protein acetyllysine N-acetyltransferase</fullName>
        <ecNumber evidence="1">2.3.1.286</ecNumber>
    </recommendedName>
</protein>
<dbReference type="Gene3D" id="2.20.28.200">
    <property type="match status" value="1"/>
</dbReference>
<dbReference type="Pfam" id="PF02146">
    <property type="entry name" value="SIR2"/>
    <property type="match status" value="2"/>
</dbReference>
<dbReference type="PANTHER" id="PTHR11085">
    <property type="entry name" value="NAD-DEPENDENT PROTEIN DEACYLASE SIRTUIN-5, MITOCHONDRIAL-RELATED"/>
    <property type="match status" value="1"/>
</dbReference>
<dbReference type="SUPFAM" id="SSF52467">
    <property type="entry name" value="DHS-like NAD/FAD-binding domain"/>
    <property type="match status" value="1"/>
</dbReference>
<organism evidence="6 7">
    <name type="scientific">Polyangium jinanense</name>
    <dbReference type="NCBI Taxonomy" id="2829994"/>
    <lineage>
        <taxon>Bacteria</taxon>
        <taxon>Pseudomonadati</taxon>
        <taxon>Myxococcota</taxon>
        <taxon>Polyangia</taxon>
        <taxon>Polyangiales</taxon>
        <taxon>Polyangiaceae</taxon>
        <taxon>Polyangium</taxon>
    </lineage>
</organism>
<dbReference type="PROSITE" id="PS50305">
    <property type="entry name" value="SIRTUIN"/>
    <property type="match status" value="1"/>
</dbReference>
<dbReference type="GO" id="GO:0070403">
    <property type="term" value="F:NAD+ binding"/>
    <property type="evidence" value="ECO:0007669"/>
    <property type="project" value="InterPro"/>
</dbReference>
<evidence type="ECO:0000256" key="2">
    <source>
        <dbReference type="ARBA" id="ARBA00022679"/>
    </source>
</evidence>
<dbReference type="EC" id="2.3.1.286" evidence="1"/>
<dbReference type="Gene3D" id="3.40.50.1220">
    <property type="entry name" value="TPP-binding domain"/>
    <property type="match status" value="1"/>
</dbReference>
<proteinExistence type="predicted"/>
<feature type="binding site" evidence="4">
    <location>
        <position position="152"/>
    </location>
    <ligand>
        <name>Zn(2+)</name>
        <dbReference type="ChEBI" id="CHEBI:29105"/>
    </ligand>
</feature>
<evidence type="ECO:0000256" key="1">
    <source>
        <dbReference type="ARBA" id="ARBA00012928"/>
    </source>
</evidence>
<dbReference type="CDD" id="cd01407">
    <property type="entry name" value="SIR2-fam"/>
    <property type="match status" value="1"/>
</dbReference>
<gene>
    <name evidence="6" type="ORF">KEG57_20935</name>
</gene>
<reference evidence="6 7" key="1">
    <citation type="submission" date="2021-04" db="EMBL/GenBank/DDBJ databases">
        <title>Genome analysis of Polyangium sp.</title>
        <authorList>
            <person name="Li Y."/>
            <person name="Wang J."/>
        </authorList>
    </citation>
    <scope>NUCLEOTIDE SEQUENCE [LARGE SCALE GENOMIC DNA]</scope>
    <source>
        <strain evidence="6 7">SDU14</strain>
    </source>
</reference>
<dbReference type="RefSeq" id="WP_272421352.1">
    <property type="nucleotide sequence ID" value="NZ_JAGTJJ010000011.1"/>
</dbReference>
<evidence type="ECO:0000259" key="5">
    <source>
        <dbReference type="PROSITE" id="PS50305"/>
    </source>
</evidence>
<keyword evidence="4" id="KW-0479">Metal-binding</keyword>
<dbReference type="InterPro" id="IPR026590">
    <property type="entry name" value="Ssirtuin_cat_dom"/>
</dbReference>
<feature type="binding site" evidence="4">
    <location>
        <position position="155"/>
    </location>
    <ligand>
        <name>Zn(2+)</name>
        <dbReference type="ChEBI" id="CHEBI:29105"/>
    </ligand>
</feature>
<evidence type="ECO:0000256" key="4">
    <source>
        <dbReference type="PROSITE-ProRule" id="PRU00236"/>
    </source>
</evidence>
<dbReference type="EMBL" id="JAGTJJ010000011">
    <property type="protein sequence ID" value="MDC3982990.1"/>
    <property type="molecule type" value="Genomic_DNA"/>
</dbReference>
<keyword evidence="4" id="KW-0862">Zinc</keyword>
<keyword evidence="7" id="KW-1185">Reference proteome</keyword>
<dbReference type="InterPro" id="IPR003000">
    <property type="entry name" value="Sirtuin"/>
</dbReference>
<feature type="domain" description="Deacetylase sirtuin-type" evidence="5">
    <location>
        <begin position="2"/>
        <end position="250"/>
    </location>
</feature>
<dbReference type="GO" id="GO:0046872">
    <property type="term" value="F:metal ion binding"/>
    <property type="evidence" value="ECO:0007669"/>
    <property type="project" value="UniProtKB-KW"/>
</dbReference>
<feature type="binding site" evidence="4">
    <location>
        <position position="120"/>
    </location>
    <ligand>
        <name>Zn(2+)</name>
        <dbReference type="ChEBI" id="CHEBI:29105"/>
    </ligand>
</feature>
<evidence type="ECO:0000313" key="6">
    <source>
        <dbReference type="EMBL" id="MDC3982990.1"/>
    </source>
</evidence>
<sequence length="256" mass="27823">MTSHLSRTIVQIARFIDSSRHLVAFTGAGISTDSGIPDFRGPDGVWTRRDAGLPPPRFRVPPSGVEPNASHLALVTLQELGLLAYLITQNTDNLHRRSGIDPARLAELHGNGDLVRCLACDRQFTRREVGWDPSRFGPGYRTYAPVRGQPKCPGCQGRLISSVVNFGDPVPTRELTEARNHAEACDLMLVLGSSLVVNPAAALVAVAIESGARVILVNRGETPYDPYVDLRVEAGIGDVLPPAVERVSRRRRRVPA</sequence>
<evidence type="ECO:0000256" key="3">
    <source>
        <dbReference type="ARBA" id="ARBA00023027"/>
    </source>
</evidence>